<sequence>MLAYDYPLLGIFWTLLILGFVIAIGFVVIYVLIDNLRRPQRGVVKAAWTLGIIAFPLLGALVYIVTRPEMEQPGPPLRPAY</sequence>
<evidence type="ECO:0000256" key="2">
    <source>
        <dbReference type="ARBA" id="ARBA00022475"/>
    </source>
</evidence>
<protein>
    <submittedName>
        <fullName evidence="8">Phospholipase D-like protein</fullName>
    </submittedName>
</protein>
<keyword evidence="2" id="KW-1003">Cell membrane</keyword>
<name>A0A4R7I135_9ACTN</name>
<dbReference type="EMBL" id="SOAU01000001">
    <property type="protein sequence ID" value="TDT16569.1"/>
    <property type="molecule type" value="Genomic_DNA"/>
</dbReference>
<evidence type="ECO:0000256" key="6">
    <source>
        <dbReference type="SAM" id="Phobius"/>
    </source>
</evidence>
<dbReference type="Proteomes" id="UP000294558">
    <property type="component" value="Unassembled WGS sequence"/>
</dbReference>
<feature type="transmembrane region" description="Helical" evidence="6">
    <location>
        <begin position="12"/>
        <end position="33"/>
    </location>
</feature>
<keyword evidence="4 6" id="KW-1133">Transmembrane helix</keyword>
<keyword evidence="5 6" id="KW-0472">Membrane</keyword>
<dbReference type="InterPro" id="IPR027379">
    <property type="entry name" value="CLS_N"/>
</dbReference>
<comment type="subcellular location">
    <subcellularLocation>
        <location evidence="1">Cell membrane</location>
        <topology evidence="1">Multi-pass membrane protein</topology>
    </subcellularLocation>
</comment>
<dbReference type="AlphaFoldDB" id="A0A4R7I135"/>
<proteinExistence type="predicted"/>
<keyword evidence="9" id="KW-1185">Reference proteome</keyword>
<evidence type="ECO:0000256" key="1">
    <source>
        <dbReference type="ARBA" id="ARBA00004651"/>
    </source>
</evidence>
<evidence type="ECO:0000256" key="5">
    <source>
        <dbReference type="ARBA" id="ARBA00023136"/>
    </source>
</evidence>
<accession>A0A4R7I135</accession>
<reference evidence="8 9" key="1">
    <citation type="submission" date="2019-03" db="EMBL/GenBank/DDBJ databases">
        <title>Sequencing the genomes of 1000 actinobacteria strains.</title>
        <authorList>
            <person name="Klenk H.-P."/>
        </authorList>
    </citation>
    <scope>NUCLEOTIDE SEQUENCE [LARGE SCALE GENOMIC DNA]</scope>
    <source>
        <strain evidence="8 9">DSM 18936</strain>
    </source>
</reference>
<feature type="domain" description="Cardiolipin synthase N-terminal" evidence="7">
    <location>
        <begin position="27"/>
        <end position="67"/>
    </location>
</feature>
<organism evidence="8 9">
    <name type="scientific">Ilumatobacter fluminis</name>
    <dbReference type="NCBI Taxonomy" id="467091"/>
    <lineage>
        <taxon>Bacteria</taxon>
        <taxon>Bacillati</taxon>
        <taxon>Actinomycetota</taxon>
        <taxon>Acidimicrobiia</taxon>
        <taxon>Acidimicrobiales</taxon>
        <taxon>Ilumatobacteraceae</taxon>
        <taxon>Ilumatobacter</taxon>
    </lineage>
</organism>
<evidence type="ECO:0000313" key="9">
    <source>
        <dbReference type="Proteomes" id="UP000294558"/>
    </source>
</evidence>
<dbReference type="Pfam" id="PF13396">
    <property type="entry name" value="PLDc_N"/>
    <property type="match status" value="1"/>
</dbReference>
<keyword evidence="3 6" id="KW-0812">Transmembrane</keyword>
<feature type="transmembrane region" description="Helical" evidence="6">
    <location>
        <begin position="45"/>
        <end position="65"/>
    </location>
</feature>
<dbReference type="RefSeq" id="WP_133868933.1">
    <property type="nucleotide sequence ID" value="NZ_SOAU01000001.1"/>
</dbReference>
<gene>
    <name evidence="8" type="ORF">BDK89_2160</name>
</gene>
<evidence type="ECO:0000256" key="3">
    <source>
        <dbReference type="ARBA" id="ARBA00022692"/>
    </source>
</evidence>
<dbReference type="OrthoDB" id="7596142at2"/>
<comment type="caution">
    <text evidence="8">The sequence shown here is derived from an EMBL/GenBank/DDBJ whole genome shotgun (WGS) entry which is preliminary data.</text>
</comment>
<evidence type="ECO:0000256" key="4">
    <source>
        <dbReference type="ARBA" id="ARBA00022989"/>
    </source>
</evidence>
<evidence type="ECO:0000259" key="7">
    <source>
        <dbReference type="Pfam" id="PF13396"/>
    </source>
</evidence>
<dbReference type="GO" id="GO:0005886">
    <property type="term" value="C:plasma membrane"/>
    <property type="evidence" value="ECO:0007669"/>
    <property type="project" value="UniProtKB-SubCell"/>
</dbReference>
<evidence type="ECO:0000313" key="8">
    <source>
        <dbReference type="EMBL" id="TDT16569.1"/>
    </source>
</evidence>